<reference evidence="4" key="1">
    <citation type="submission" date="2020-10" db="EMBL/GenBank/DDBJ databases">
        <title>Connecting structure to function with the recovery of over 1000 high-quality activated sludge metagenome-assembled genomes encoding full-length rRNA genes using long-read sequencing.</title>
        <authorList>
            <person name="Singleton C.M."/>
            <person name="Petriglieri F."/>
            <person name="Kristensen J.M."/>
            <person name="Kirkegaard R.H."/>
            <person name="Michaelsen T.Y."/>
            <person name="Andersen M.H."/>
            <person name="Karst S.M."/>
            <person name="Dueholm M.S."/>
            <person name="Nielsen P.H."/>
            <person name="Albertsen M."/>
        </authorList>
    </citation>
    <scope>NUCLEOTIDE SEQUENCE</scope>
    <source>
        <strain evidence="4">OdNE_18-Q3-R46-58_BAT3C.305</strain>
    </source>
</reference>
<dbReference type="InterPro" id="IPR050179">
    <property type="entry name" value="Trans_hexapeptide_repeat"/>
</dbReference>
<evidence type="ECO:0000259" key="3">
    <source>
        <dbReference type="Pfam" id="PF17836"/>
    </source>
</evidence>
<feature type="binding site" evidence="2">
    <location>
        <position position="69"/>
    </location>
    <ligand>
        <name>substrate</name>
    </ligand>
</feature>
<dbReference type="NCBIfam" id="TIGR03570">
    <property type="entry name" value="NeuD_NnaD"/>
    <property type="match status" value="1"/>
</dbReference>
<gene>
    <name evidence="4" type="ORF">IPN75_19740</name>
</gene>
<feature type="binding site" evidence="2">
    <location>
        <position position="145"/>
    </location>
    <ligand>
        <name>acetyl-CoA</name>
        <dbReference type="ChEBI" id="CHEBI:57288"/>
    </ligand>
</feature>
<evidence type="ECO:0000256" key="2">
    <source>
        <dbReference type="PIRSR" id="PIRSR620019-2"/>
    </source>
</evidence>
<dbReference type="SUPFAM" id="SSF51161">
    <property type="entry name" value="Trimeric LpxA-like enzymes"/>
    <property type="match status" value="1"/>
</dbReference>
<comment type="caution">
    <text evidence="4">The sequence shown here is derived from an EMBL/GenBank/DDBJ whole genome shotgun (WGS) entry which is preliminary data.</text>
</comment>
<dbReference type="Gene3D" id="3.40.50.20">
    <property type="match status" value="1"/>
</dbReference>
<dbReference type="PANTHER" id="PTHR43300:SF7">
    <property type="entry name" value="UDP-N-ACETYLBACILLOSAMINE N-ACETYLTRANSFERASE"/>
    <property type="match status" value="1"/>
</dbReference>
<dbReference type="EMBL" id="JADKBR010000028">
    <property type="protein sequence ID" value="MBK8892422.1"/>
    <property type="molecule type" value="Genomic_DNA"/>
</dbReference>
<dbReference type="PANTHER" id="PTHR43300">
    <property type="entry name" value="ACETYLTRANSFERASE"/>
    <property type="match status" value="1"/>
</dbReference>
<protein>
    <submittedName>
        <fullName evidence="4">NeuD/PglB/VioB family sugar acetyltransferase</fullName>
    </submittedName>
</protein>
<dbReference type="InterPro" id="IPR041561">
    <property type="entry name" value="PglD_N"/>
</dbReference>
<accession>A0A9D7LYD7</accession>
<proteinExistence type="inferred from homology"/>
<dbReference type="Pfam" id="PF17836">
    <property type="entry name" value="PglD_N"/>
    <property type="match status" value="1"/>
</dbReference>
<comment type="similarity">
    <text evidence="1">Belongs to the transferase hexapeptide repeat family.</text>
</comment>
<dbReference type="InterPro" id="IPR020019">
    <property type="entry name" value="AcTrfase_PglD-like"/>
</dbReference>
<evidence type="ECO:0000313" key="4">
    <source>
        <dbReference type="EMBL" id="MBK8892422.1"/>
    </source>
</evidence>
<dbReference type="CDD" id="cd03360">
    <property type="entry name" value="LbH_AT_putative"/>
    <property type="match status" value="1"/>
</dbReference>
<name>A0A9D7LYD7_9RHOO</name>
<organism evidence="4 5">
    <name type="scientific">Candidatus Dechloromonas phosphorivorans</name>
    <dbReference type="NCBI Taxonomy" id="2899244"/>
    <lineage>
        <taxon>Bacteria</taxon>
        <taxon>Pseudomonadati</taxon>
        <taxon>Pseudomonadota</taxon>
        <taxon>Betaproteobacteria</taxon>
        <taxon>Rhodocyclales</taxon>
        <taxon>Azonexaceae</taxon>
        <taxon>Dechloromonas</taxon>
    </lineage>
</organism>
<dbReference type="InterPro" id="IPR011004">
    <property type="entry name" value="Trimer_LpxA-like_sf"/>
</dbReference>
<dbReference type="Gene3D" id="2.160.10.10">
    <property type="entry name" value="Hexapeptide repeat proteins"/>
    <property type="match status" value="1"/>
</dbReference>
<feature type="domain" description="PglD N-terminal" evidence="3">
    <location>
        <begin position="3"/>
        <end position="78"/>
    </location>
</feature>
<dbReference type="AlphaFoldDB" id="A0A9D7LYD7"/>
<sequence length="190" mass="19249">MERLLVVGAGGHGRSVAEAVAASGAFIVAGFLDDAFPELERVWEVPVLGKVSELARFRDAADHACVAIGNNALRRRVTVELRDAGFVLATVIHPRAIVSPTAMIGAGSAIMAGAIVGTEARLGDGVIVNCAAVVDHHCRVGDFGHLGVNAAMAGGAVLGASAWMQAGSALGYGVEIEDGGVLMPGEAVGR</sequence>
<evidence type="ECO:0000313" key="5">
    <source>
        <dbReference type="Proteomes" id="UP000808146"/>
    </source>
</evidence>
<evidence type="ECO:0000256" key="1">
    <source>
        <dbReference type="ARBA" id="ARBA00007274"/>
    </source>
</evidence>
<dbReference type="Proteomes" id="UP000808146">
    <property type="component" value="Unassembled WGS sequence"/>
</dbReference>